<evidence type="ECO:0000313" key="2">
    <source>
        <dbReference type="EMBL" id="KIM84704.1"/>
    </source>
</evidence>
<dbReference type="InterPro" id="IPR002575">
    <property type="entry name" value="Aminoglycoside_PTrfase"/>
</dbReference>
<sequence length="405" mass="45661">MSLNPHSYSDASHLIEPSTLDVHAPDHLNRKGPKHGIQLSQKDASTILSRFAPGATLSAYKVSTRGYNNRLYHLIAKLAVGATDKEVETEEEYIIKVCGRYWHRTKTETEVVGIWIANTHAHLPTPMIREWDADGTEFGVEYTVMPKLPGTPLNLIWDELGKEGKLGVVKQLAGMVVKFKTKIPDDVLPQGKIGNWVAVAVCKEGKAKRLTGFDVGPTLDGDGPWRTYKSYLHTQLEKQLAIARRQSVLVGMSCVWPRVEKLLERLDEDETIVDDTHFVFTHGDLDAQNVLVQQNMHDASRDVPTITAILDWEWSGMFPAEEEYFASYGFLEEDTALFYDLLEEGGVQTPRTIPHYGQRKLLYDIKENIAPWFLTDHSEPGDEEVKKQVESAKETVKSSLEKLGY</sequence>
<dbReference type="OrthoDB" id="2831558at2759"/>
<dbReference type="InterPro" id="IPR011009">
    <property type="entry name" value="Kinase-like_dom_sf"/>
</dbReference>
<evidence type="ECO:0000313" key="3">
    <source>
        <dbReference type="Proteomes" id="UP000054166"/>
    </source>
</evidence>
<organism evidence="2 3">
    <name type="scientific">Piloderma croceum (strain F 1598)</name>
    <dbReference type="NCBI Taxonomy" id="765440"/>
    <lineage>
        <taxon>Eukaryota</taxon>
        <taxon>Fungi</taxon>
        <taxon>Dikarya</taxon>
        <taxon>Basidiomycota</taxon>
        <taxon>Agaricomycotina</taxon>
        <taxon>Agaricomycetes</taxon>
        <taxon>Agaricomycetidae</taxon>
        <taxon>Atheliales</taxon>
        <taxon>Atheliaceae</taxon>
        <taxon>Piloderma</taxon>
    </lineage>
</organism>
<evidence type="ECO:0000259" key="1">
    <source>
        <dbReference type="Pfam" id="PF01636"/>
    </source>
</evidence>
<dbReference type="AlphaFoldDB" id="A0A0C3FYH1"/>
<dbReference type="Pfam" id="PF01636">
    <property type="entry name" value="APH"/>
    <property type="match status" value="1"/>
</dbReference>
<dbReference type="PANTHER" id="PTHR21310">
    <property type="entry name" value="AMINOGLYCOSIDE PHOSPHOTRANSFERASE-RELATED-RELATED"/>
    <property type="match status" value="1"/>
</dbReference>
<dbReference type="PANTHER" id="PTHR21310:SF15">
    <property type="entry name" value="AMINOGLYCOSIDE PHOSPHOTRANSFERASE DOMAIN-CONTAINING PROTEIN"/>
    <property type="match status" value="1"/>
</dbReference>
<dbReference type="EMBL" id="KN832987">
    <property type="protein sequence ID" value="KIM84704.1"/>
    <property type="molecule type" value="Genomic_DNA"/>
</dbReference>
<feature type="domain" description="Aminoglycoside phosphotransferase" evidence="1">
    <location>
        <begin position="87"/>
        <end position="328"/>
    </location>
</feature>
<dbReference type="HOGENOM" id="CLU_679900_0_0_1"/>
<dbReference type="InParanoid" id="A0A0C3FYH1"/>
<gene>
    <name evidence="2" type="ORF">PILCRDRAFT_393736</name>
</gene>
<dbReference type="Proteomes" id="UP000054166">
    <property type="component" value="Unassembled WGS sequence"/>
</dbReference>
<proteinExistence type="predicted"/>
<keyword evidence="3" id="KW-1185">Reference proteome</keyword>
<accession>A0A0C3FYH1</accession>
<dbReference type="InterPro" id="IPR051678">
    <property type="entry name" value="AGP_Transferase"/>
</dbReference>
<name>A0A0C3FYH1_PILCF</name>
<reference evidence="2 3" key="1">
    <citation type="submission" date="2014-04" db="EMBL/GenBank/DDBJ databases">
        <authorList>
            <consortium name="DOE Joint Genome Institute"/>
            <person name="Kuo A."/>
            <person name="Tarkka M."/>
            <person name="Buscot F."/>
            <person name="Kohler A."/>
            <person name="Nagy L.G."/>
            <person name="Floudas D."/>
            <person name="Copeland A."/>
            <person name="Barry K.W."/>
            <person name="Cichocki N."/>
            <person name="Veneault-Fourrey C."/>
            <person name="LaButti K."/>
            <person name="Lindquist E.A."/>
            <person name="Lipzen A."/>
            <person name="Lundell T."/>
            <person name="Morin E."/>
            <person name="Murat C."/>
            <person name="Sun H."/>
            <person name="Tunlid A."/>
            <person name="Henrissat B."/>
            <person name="Grigoriev I.V."/>
            <person name="Hibbett D.S."/>
            <person name="Martin F."/>
            <person name="Nordberg H.P."/>
            <person name="Cantor M.N."/>
            <person name="Hua S.X."/>
        </authorList>
    </citation>
    <scope>NUCLEOTIDE SEQUENCE [LARGE SCALE GENOMIC DNA]</scope>
    <source>
        <strain evidence="2 3">F 1598</strain>
    </source>
</reference>
<dbReference type="SUPFAM" id="SSF56112">
    <property type="entry name" value="Protein kinase-like (PK-like)"/>
    <property type="match status" value="1"/>
</dbReference>
<protein>
    <recommendedName>
        <fullName evidence="1">Aminoglycoside phosphotransferase domain-containing protein</fullName>
    </recommendedName>
</protein>
<reference evidence="3" key="2">
    <citation type="submission" date="2015-01" db="EMBL/GenBank/DDBJ databases">
        <title>Evolutionary Origins and Diversification of the Mycorrhizal Mutualists.</title>
        <authorList>
            <consortium name="DOE Joint Genome Institute"/>
            <consortium name="Mycorrhizal Genomics Consortium"/>
            <person name="Kohler A."/>
            <person name="Kuo A."/>
            <person name="Nagy L.G."/>
            <person name="Floudas D."/>
            <person name="Copeland A."/>
            <person name="Barry K.W."/>
            <person name="Cichocki N."/>
            <person name="Veneault-Fourrey C."/>
            <person name="LaButti K."/>
            <person name="Lindquist E.A."/>
            <person name="Lipzen A."/>
            <person name="Lundell T."/>
            <person name="Morin E."/>
            <person name="Murat C."/>
            <person name="Riley R."/>
            <person name="Ohm R."/>
            <person name="Sun H."/>
            <person name="Tunlid A."/>
            <person name="Henrissat B."/>
            <person name="Grigoriev I.V."/>
            <person name="Hibbett D.S."/>
            <person name="Martin F."/>
        </authorList>
    </citation>
    <scope>NUCLEOTIDE SEQUENCE [LARGE SCALE GENOMIC DNA]</scope>
    <source>
        <strain evidence="3">F 1598</strain>
    </source>
</reference>
<dbReference type="Gene3D" id="3.90.1200.10">
    <property type="match status" value="1"/>
</dbReference>